<feature type="compositionally biased region" description="Polar residues" evidence="1">
    <location>
        <begin position="279"/>
        <end position="300"/>
    </location>
</feature>
<comment type="caution">
    <text evidence="2">The sequence shown here is derived from an EMBL/GenBank/DDBJ whole genome shotgun (WGS) entry which is preliminary data.</text>
</comment>
<dbReference type="OrthoDB" id="10415690at2759"/>
<name>A0A6A5B3G6_NAEFO</name>
<dbReference type="OMA" id="KKVIMQT"/>
<dbReference type="Proteomes" id="UP000444721">
    <property type="component" value="Unassembled WGS sequence"/>
</dbReference>
<feature type="region of interest" description="Disordered" evidence="1">
    <location>
        <begin position="55"/>
        <end position="127"/>
    </location>
</feature>
<dbReference type="RefSeq" id="XP_044557361.1">
    <property type="nucleotide sequence ID" value="XM_044712796.1"/>
</dbReference>
<feature type="compositionally biased region" description="Polar residues" evidence="1">
    <location>
        <begin position="94"/>
        <end position="111"/>
    </location>
</feature>
<organism evidence="2 3">
    <name type="scientific">Naegleria fowleri</name>
    <name type="common">Brain eating amoeba</name>
    <dbReference type="NCBI Taxonomy" id="5763"/>
    <lineage>
        <taxon>Eukaryota</taxon>
        <taxon>Discoba</taxon>
        <taxon>Heterolobosea</taxon>
        <taxon>Tetramitia</taxon>
        <taxon>Eutetramitia</taxon>
        <taxon>Vahlkampfiidae</taxon>
        <taxon>Naegleria</taxon>
    </lineage>
</organism>
<dbReference type="VEuPathDB" id="AmoebaDB:FDP41_008896"/>
<evidence type="ECO:0000313" key="3">
    <source>
        <dbReference type="Proteomes" id="UP000444721"/>
    </source>
</evidence>
<feature type="compositionally biased region" description="Basic and acidic residues" evidence="1">
    <location>
        <begin position="112"/>
        <end position="127"/>
    </location>
</feature>
<dbReference type="VEuPathDB" id="AmoebaDB:NF0070250"/>
<reference evidence="2 3" key="1">
    <citation type="journal article" date="2019" name="Sci. Rep.">
        <title>Nanopore sequencing improves the draft genome of the human pathogenic amoeba Naegleria fowleri.</title>
        <authorList>
            <person name="Liechti N."/>
            <person name="Schurch N."/>
            <person name="Bruggmann R."/>
            <person name="Wittwer M."/>
        </authorList>
    </citation>
    <scope>NUCLEOTIDE SEQUENCE [LARGE SCALE GENOMIC DNA]</scope>
    <source>
        <strain evidence="2 3">ATCC 30894</strain>
    </source>
</reference>
<evidence type="ECO:0000313" key="2">
    <source>
        <dbReference type="EMBL" id="KAF0972647.1"/>
    </source>
</evidence>
<evidence type="ECO:0000256" key="1">
    <source>
        <dbReference type="SAM" id="MobiDB-lite"/>
    </source>
</evidence>
<feature type="region of interest" description="Disordered" evidence="1">
    <location>
        <begin position="171"/>
        <end position="200"/>
    </location>
</feature>
<sequence>MMQISRKRRDSLGGAGSDLMVVLDRTSSFGSSINNHHHHSFLQQRHELQTHRSHYGNDKENKEDSSNHRSDACHHHSSINDISSVVHTDEERMNQLSRETTSTVEGTNNNSIDHDTPSSMDHDHDYNEDRDSVLMLDSDEEAYNNNDDSEFVHHNNKVKIFPFLDDDISSPSKKKYKKKSKSSSHQNQQKYVQCHDDQSSRIISKQLEKSSRIKPRVELGRISPSPFSVCSPPPVLRKSPALPIDTFHNSSFTNKKNQQESKSHLISSLEKALSVKLPQQSSLIQHQRNLSTTIKTNESPLKQRPLSMKVGKSSNNTKSDSSKRPQSSSSSISQKHVNILSHPKEPLPEDYVGSTLCSVSSKIQAKHKEHFSLTTNPILIVANRSQYQEKVKGVSLNTQKSSSEKHQLPPTVRNIIRDSSIPTVSPSSSLHLPQPPKKKRLTPADLGFSYDKSADLDRELPASCSLNTKKVIMQTLINSWIGIGSPLTDDLRKPLNVKPSKIISTNTEERRKEILKLMFKDRQASVQAKLSSKNKDKNKLS</sequence>
<keyword evidence="3" id="KW-1185">Reference proteome</keyword>
<accession>A0A6A5B3G6</accession>
<dbReference type="AlphaFoldDB" id="A0A6A5B3G6"/>
<dbReference type="VEuPathDB" id="AmoebaDB:NfTy_047830"/>
<feature type="compositionally biased region" description="Low complexity" evidence="1">
    <location>
        <begin position="312"/>
        <end position="333"/>
    </location>
</feature>
<feature type="compositionally biased region" description="Basic residues" evidence="1">
    <location>
        <begin position="172"/>
        <end position="182"/>
    </location>
</feature>
<dbReference type="EMBL" id="VFQX01000066">
    <property type="protein sequence ID" value="KAF0972647.1"/>
    <property type="molecule type" value="Genomic_DNA"/>
</dbReference>
<proteinExistence type="predicted"/>
<dbReference type="GeneID" id="68116113"/>
<feature type="compositionally biased region" description="Low complexity" evidence="1">
    <location>
        <begin position="419"/>
        <end position="432"/>
    </location>
</feature>
<feature type="region of interest" description="Disordered" evidence="1">
    <location>
        <begin position="279"/>
        <end position="335"/>
    </location>
</feature>
<protein>
    <submittedName>
        <fullName evidence="2">Uncharacterized protein</fullName>
    </submittedName>
</protein>
<feature type="region of interest" description="Disordered" evidence="1">
    <location>
        <begin position="418"/>
        <end position="445"/>
    </location>
</feature>
<feature type="compositionally biased region" description="Basic and acidic residues" evidence="1">
    <location>
        <begin position="55"/>
        <end position="74"/>
    </location>
</feature>
<gene>
    <name evidence="2" type="ORF">FDP41_008896</name>
</gene>